<dbReference type="AlphaFoldDB" id="W2SEY1"/>
<keyword evidence="11" id="KW-1185">Reference proteome</keyword>
<evidence type="ECO:0000259" key="9">
    <source>
        <dbReference type="PROSITE" id="PS50157"/>
    </source>
</evidence>
<dbReference type="GO" id="GO:0000978">
    <property type="term" value="F:RNA polymerase II cis-regulatory region sequence-specific DNA binding"/>
    <property type="evidence" value="ECO:0007669"/>
    <property type="project" value="TreeGrafter"/>
</dbReference>
<protein>
    <recommendedName>
        <fullName evidence="9">C2H2-type domain-containing protein</fullName>
    </recommendedName>
</protein>
<feature type="compositionally biased region" description="Low complexity" evidence="8">
    <location>
        <begin position="89"/>
        <end position="106"/>
    </location>
</feature>
<gene>
    <name evidence="10" type="ORF">HMPREF1541_00779</name>
</gene>
<dbReference type="GeneID" id="19968118"/>
<dbReference type="Proteomes" id="UP000030752">
    <property type="component" value="Unassembled WGS sequence"/>
</dbReference>
<feature type="domain" description="C2H2-type" evidence="9">
    <location>
        <begin position="206"/>
        <end position="236"/>
    </location>
</feature>
<feature type="region of interest" description="Disordered" evidence="8">
    <location>
        <begin position="1"/>
        <end position="115"/>
    </location>
</feature>
<organism evidence="10 11">
    <name type="scientific">Cyphellophora europaea (strain CBS 101466)</name>
    <name type="common">Phialophora europaea</name>
    <dbReference type="NCBI Taxonomy" id="1220924"/>
    <lineage>
        <taxon>Eukaryota</taxon>
        <taxon>Fungi</taxon>
        <taxon>Dikarya</taxon>
        <taxon>Ascomycota</taxon>
        <taxon>Pezizomycotina</taxon>
        <taxon>Eurotiomycetes</taxon>
        <taxon>Chaetothyriomycetidae</taxon>
        <taxon>Chaetothyriales</taxon>
        <taxon>Cyphellophoraceae</taxon>
        <taxon>Cyphellophora</taxon>
    </lineage>
</organism>
<dbReference type="InterPro" id="IPR043359">
    <property type="entry name" value="GLI-like"/>
</dbReference>
<dbReference type="Gene3D" id="3.30.160.60">
    <property type="entry name" value="Classic Zinc Finger"/>
    <property type="match status" value="3"/>
</dbReference>
<evidence type="ECO:0000256" key="5">
    <source>
        <dbReference type="ARBA" id="ARBA00022833"/>
    </source>
</evidence>
<dbReference type="EMBL" id="KB822711">
    <property type="protein sequence ID" value="ETN46593.1"/>
    <property type="molecule type" value="Genomic_DNA"/>
</dbReference>
<proteinExistence type="predicted"/>
<dbReference type="Pfam" id="PF23561">
    <property type="entry name" value="zf-C2H2_15"/>
    <property type="match status" value="1"/>
</dbReference>
<dbReference type="InterPro" id="IPR056436">
    <property type="entry name" value="Znf-C2H2_ZIC1-5/GLI1-3-like"/>
</dbReference>
<evidence type="ECO:0000256" key="1">
    <source>
        <dbReference type="ARBA" id="ARBA00004123"/>
    </source>
</evidence>
<sequence>MDDLESAGTGSPLSDINSDEVESSKFYQRSRSNSRESTLSVLSDVAMSNVSDSPPRRGAPPAKRRKTGASTYDHATPQSASTAIPPRSPTGSISSDSSGSVPTSPSFAHLPPTHPLTTAYSAAQANPDNPDMADYVQVTKCLWDDCPNPEQGNMDNLVQHLNDVHIVARQKKYYCQWQGCNRKGKDQNSAYALKAHLRSHTKEKPFFCVLPECDRSFTRSDALAKHMRTVHETEALRPSDPVPRGHTGGISNGTSNGPKRLKLIMGGGANGTRRSSEIGDLPPLPTRYTAAQLGIPPERMDTTGANESPELADAVDMDSIPFALPVAPDYYPPEVWIDMDDYERSLPPSQYYRLLQRQLVWADEEGQELNHELAEYRSTAEDIHGNLIKRGAGDEAGGDDNRRYNWAHTEHLLDALVDAEVGQVENLMGIEPSDEKDGWKRIKGLSQAPAMMHPKPEPVV</sequence>
<dbReference type="SUPFAM" id="SSF57667">
    <property type="entry name" value="beta-beta-alpha zinc fingers"/>
    <property type="match status" value="1"/>
</dbReference>
<dbReference type="STRING" id="1220924.W2SEY1"/>
<dbReference type="PROSITE" id="PS00028">
    <property type="entry name" value="ZINC_FINGER_C2H2_1"/>
    <property type="match status" value="1"/>
</dbReference>
<evidence type="ECO:0000256" key="3">
    <source>
        <dbReference type="ARBA" id="ARBA00022737"/>
    </source>
</evidence>
<dbReference type="eggNOG" id="KOG1721">
    <property type="taxonomic scope" value="Eukaryota"/>
</dbReference>
<dbReference type="GO" id="GO:0008270">
    <property type="term" value="F:zinc ion binding"/>
    <property type="evidence" value="ECO:0007669"/>
    <property type="project" value="UniProtKB-KW"/>
</dbReference>
<evidence type="ECO:0000256" key="2">
    <source>
        <dbReference type="ARBA" id="ARBA00022723"/>
    </source>
</evidence>
<evidence type="ECO:0000256" key="6">
    <source>
        <dbReference type="ARBA" id="ARBA00023242"/>
    </source>
</evidence>
<dbReference type="FunFam" id="3.30.160.60:FF:000031">
    <property type="entry name" value="GLI family zinc finger 3"/>
    <property type="match status" value="1"/>
</dbReference>
<dbReference type="GO" id="GO:0000981">
    <property type="term" value="F:DNA-binding transcription factor activity, RNA polymerase II-specific"/>
    <property type="evidence" value="ECO:0007669"/>
    <property type="project" value="TreeGrafter"/>
</dbReference>
<dbReference type="InterPro" id="IPR036236">
    <property type="entry name" value="Znf_C2H2_sf"/>
</dbReference>
<feature type="compositionally biased region" description="Polar residues" evidence="8">
    <location>
        <begin position="25"/>
        <end position="52"/>
    </location>
</feature>
<evidence type="ECO:0000313" key="11">
    <source>
        <dbReference type="Proteomes" id="UP000030752"/>
    </source>
</evidence>
<feature type="domain" description="C2H2-type" evidence="9">
    <location>
        <begin position="173"/>
        <end position="205"/>
    </location>
</feature>
<keyword evidence="3" id="KW-0677">Repeat</keyword>
<name>W2SEY1_CYPE1</name>
<feature type="region of interest" description="Disordered" evidence="8">
    <location>
        <begin position="231"/>
        <end position="260"/>
    </location>
</feature>
<keyword evidence="5" id="KW-0862">Zinc</keyword>
<dbReference type="RefSeq" id="XP_008711305.1">
    <property type="nucleotide sequence ID" value="XM_008713083.1"/>
</dbReference>
<evidence type="ECO:0000256" key="7">
    <source>
        <dbReference type="PROSITE-ProRule" id="PRU00042"/>
    </source>
</evidence>
<keyword evidence="4 7" id="KW-0863">Zinc-finger</keyword>
<dbReference type="InParanoid" id="W2SEY1"/>
<dbReference type="SMART" id="SM00355">
    <property type="entry name" value="ZnF_C2H2"/>
    <property type="match status" value="3"/>
</dbReference>
<dbReference type="PROSITE" id="PS50157">
    <property type="entry name" value="ZINC_FINGER_C2H2_2"/>
    <property type="match status" value="2"/>
</dbReference>
<accession>W2SEY1</accession>
<dbReference type="PANTHER" id="PTHR45718:SF4">
    <property type="entry name" value="TRANSCRIPTIONAL ACTIVATOR CUBITUS INTERRUPTUS"/>
    <property type="match status" value="1"/>
</dbReference>
<evidence type="ECO:0000313" key="10">
    <source>
        <dbReference type="EMBL" id="ETN46593.1"/>
    </source>
</evidence>
<keyword evidence="6" id="KW-0539">Nucleus</keyword>
<reference evidence="10 11" key="1">
    <citation type="submission" date="2013-03" db="EMBL/GenBank/DDBJ databases">
        <title>The Genome Sequence of Phialophora europaea CBS 101466.</title>
        <authorList>
            <consortium name="The Broad Institute Genomics Platform"/>
            <person name="Cuomo C."/>
            <person name="de Hoog S."/>
            <person name="Gorbushina A."/>
            <person name="Walker B."/>
            <person name="Young S.K."/>
            <person name="Zeng Q."/>
            <person name="Gargeya S."/>
            <person name="Fitzgerald M."/>
            <person name="Haas B."/>
            <person name="Abouelleil A."/>
            <person name="Allen A.W."/>
            <person name="Alvarado L."/>
            <person name="Arachchi H.M."/>
            <person name="Berlin A.M."/>
            <person name="Chapman S.B."/>
            <person name="Gainer-Dewar J."/>
            <person name="Goldberg J."/>
            <person name="Griggs A."/>
            <person name="Gujja S."/>
            <person name="Hansen M."/>
            <person name="Howarth C."/>
            <person name="Imamovic A."/>
            <person name="Ireland A."/>
            <person name="Larimer J."/>
            <person name="McCowan C."/>
            <person name="Murphy C."/>
            <person name="Pearson M."/>
            <person name="Poon T.W."/>
            <person name="Priest M."/>
            <person name="Roberts A."/>
            <person name="Saif S."/>
            <person name="Shea T."/>
            <person name="Sisk P."/>
            <person name="Sykes S."/>
            <person name="Wortman J."/>
            <person name="Nusbaum C."/>
            <person name="Birren B."/>
        </authorList>
    </citation>
    <scope>NUCLEOTIDE SEQUENCE [LARGE SCALE GENOMIC DNA]</scope>
    <source>
        <strain evidence="10 11">CBS 101466</strain>
    </source>
</reference>
<dbReference type="GO" id="GO:0005634">
    <property type="term" value="C:nucleus"/>
    <property type="evidence" value="ECO:0007669"/>
    <property type="project" value="UniProtKB-SubCell"/>
</dbReference>
<evidence type="ECO:0000256" key="8">
    <source>
        <dbReference type="SAM" id="MobiDB-lite"/>
    </source>
</evidence>
<keyword evidence="2" id="KW-0479">Metal-binding</keyword>
<comment type="subcellular location">
    <subcellularLocation>
        <location evidence="1">Nucleus</location>
    </subcellularLocation>
</comment>
<evidence type="ECO:0000256" key="4">
    <source>
        <dbReference type="ARBA" id="ARBA00022771"/>
    </source>
</evidence>
<dbReference type="VEuPathDB" id="FungiDB:HMPREF1541_00779"/>
<dbReference type="HOGENOM" id="CLU_046889_1_0_1"/>
<dbReference type="InterPro" id="IPR013087">
    <property type="entry name" value="Znf_C2H2_type"/>
</dbReference>
<dbReference type="PANTHER" id="PTHR45718">
    <property type="entry name" value="TRANSCRIPTIONAL ACTIVATOR CUBITUS INTERRUPTUS"/>
    <property type="match status" value="1"/>
</dbReference>
<dbReference type="FunFam" id="3.30.160.60:FF:000201">
    <property type="entry name" value="C2H2 finger domain protein (Gli3)"/>
    <property type="match status" value="1"/>
</dbReference>
<dbReference type="OrthoDB" id="3214149at2759"/>